<organism evidence="3 4">
    <name type="scientific">Actinidia rufa</name>
    <dbReference type="NCBI Taxonomy" id="165716"/>
    <lineage>
        <taxon>Eukaryota</taxon>
        <taxon>Viridiplantae</taxon>
        <taxon>Streptophyta</taxon>
        <taxon>Embryophyta</taxon>
        <taxon>Tracheophyta</taxon>
        <taxon>Spermatophyta</taxon>
        <taxon>Magnoliopsida</taxon>
        <taxon>eudicotyledons</taxon>
        <taxon>Gunneridae</taxon>
        <taxon>Pentapetalae</taxon>
        <taxon>asterids</taxon>
        <taxon>Ericales</taxon>
        <taxon>Actinidiaceae</taxon>
        <taxon>Actinidia</taxon>
    </lineage>
</organism>
<keyword evidence="4" id="KW-1185">Reference proteome</keyword>
<proteinExistence type="inferred from homology"/>
<dbReference type="EC" id="1.4.3.-" evidence="1"/>
<dbReference type="Gene3D" id="2.70.98.20">
    <property type="entry name" value="Copper amine oxidase, catalytic domain"/>
    <property type="match status" value="2"/>
</dbReference>
<dbReference type="PANTHER" id="PTHR10638">
    <property type="entry name" value="COPPER AMINE OXIDASE"/>
    <property type="match status" value="1"/>
</dbReference>
<dbReference type="GO" id="GO:0009308">
    <property type="term" value="P:amine metabolic process"/>
    <property type="evidence" value="ECO:0007669"/>
    <property type="project" value="UniProtKB-UniRule"/>
</dbReference>
<comment type="PTM">
    <text evidence="1">Topaquinone (TPQ) is generated by copper-dependent autoxidation of a specific tyrosyl residue.</text>
</comment>
<dbReference type="GO" id="GO:0048038">
    <property type="term" value="F:quinone binding"/>
    <property type="evidence" value="ECO:0007669"/>
    <property type="project" value="InterPro"/>
</dbReference>
<gene>
    <name evidence="3" type="ORF">Acr_24g0002970</name>
</gene>
<dbReference type="GO" id="GO:0008131">
    <property type="term" value="F:primary methylamine oxidase activity"/>
    <property type="evidence" value="ECO:0007669"/>
    <property type="project" value="InterPro"/>
</dbReference>
<keyword evidence="1" id="KW-0801">TPQ</keyword>
<evidence type="ECO:0000259" key="2">
    <source>
        <dbReference type="Pfam" id="PF01179"/>
    </source>
</evidence>
<dbReference type="OrthoDB" id="5379943at2759"/>
<dbReference type="Pfam" id="PF01179">
    <property type="entry name" value="Cu_amine_oxid"/>
    <property type="match status" value="2"/>
</dbReference>
<dbReference type="InterPro" id="IPR036460">
    <property type="entry name" value="Cu_amine_oxidase_C_sf"/>
</dbReference>
<evidence type="ECO:0000256" key="1">
    <source>
        <dbReference type="RuleBase" id="RU000672"/>
    </source>
</evidence>
<protein>
    <recommendedName>
        <fullName evidence="1">Amine oxidase</fullName>
        <ecNumber evidence="1">1.4.3.-</ecNumber>
    </recommendedName>
</protein>
<evidence type="ECO:0000313" key="3">
    <source>
        <dbReference type="EMBL" id="GFZ14107.1"/>
    </source>
</evidence>
<accession>A0A7J0GTE4</accession>
<dbReference type="InterPro" id="IPR000269">
    <property type="entry name" value="Cu_amine_oxidase"/>
</dbReference>
<keyword evidence="1" id="KW-0479">Metal-binding</keyword>
<dbReference type="SUPFAM" id="SSF49998">
    <property type="entry name" value="Amine oxidase catalytic domain"/>
    <property type="match status" value="1"/>
</dbReference>
<dbReference type="EMBL" id="BJWL01000024">
    <property type="protein sequence ID" value="GFZ14107.1"/>
    <property type="molecule type" value="Genomic_DNA"/>
</dbReference>
<dbReference type="InterPro" id="IPR049947">
    <property type="entry name" value="Cu_Am_Ox_Cu-bd"/>
</dbReference>
<feature type="domain" description="Copper amine oxidase catalytic" evidence="2">
    <location>
        <begin position="107"/>
        <end position="208"/>
    </location>
</feature>
<dbReference type="GO" id="GO:0005507">
    <property type="term" value="F:copper ion binding"/>
    <property type="evidence" value="ECO:0007669"/>
    <property type="project" value="InterPro"/>
</dbReference>
<dbReference type="InterPro" id="IPR015798">
    <property type="entry name" value="Cu_amine_oxidase_C"/>
</dbReference>
<reference evidence="3 4" key="1">
    <citation type="submission" date="2019-07" db="EMBL/GenBank/DDBJ databases">
        <title>De Novo Assembly of kiwifruit Actinidia rufa.</title>
        <authorList>
            <person name="Sugita-Konishi S."/>
            <person name="Sato K."/>
            <person name="Mori E."/>
            <person name="Abe Y."/>
            <person name="Kisaki G."/>
            <person name="Hamano K."/>
            <person name="Suezawa K."/>
            <person name="Otani M."/>
            <person name="Fukuda T."/>
            <person name="Manabe T."/>
            <person name="Gomi K."/>
            <person name="Tabuchi M."/>
            <person name="Akimitsu K."/>
            <person name="Kataoka I."/>
        </authorList>
    </citation>
    <scope>NUCLEOTIDE SEQUENCE [LARGE SCALE GENOMIC DNA]</scope>
    <source>
        <strain evidence="4">cv. Fuchu</strain>
    </source>
</reference>
<comment type="caution">
    <text evidence="3">The sequence shown here is derived from an EMBL/GenBank/DDBJ whole genome shotgun (WGS) entry which is preliminary data.</text>
</comment>
<evidence type="ECO:0000313" key="4">
    <source>
        <dbReference type="Proteomes" id="UP000585474"/>
    </source>
</evidence>
<comment type="cofactor">
    <cofactor evidence="1">
        <name>Cu cation</name>
        <dbReference type="ChEBI" id="CHEBI:23378"/>
    </cofactor>
    <text evidence="1">Contains 1 topaquinone per subunit.</text>
</comment>
<feature type="domain" description="Copper amine oxidase catalytic" evidence="2">
    <location>
        <begin position="243"/>
        <end position="293"/>
    </location>
</feature>
<dbReference type="Proteomes" id="UP000585474">
    <property type="component" value="Unassembled WGS sequence"/>
</dbReference>
<name>A0A7J0GTE4_9ERIC</name>
<keyword evidence="1" id="KW-0560">Oxidoreductase</keyword>
<keyword evidence="1" id="KW-0186">Copper</keyword>
<sequence length="330" mass="37657">MSMAMAKGSRFRILIFPVIVTTAHQYHPLDPLSHSKMLNPRNGQNLTFHYVGNASKVELSKWCFNIILVNFERKLEYFADNQVSLVLCLDLEFGEGKENVLENIGKETEVGLSGLLEVRGSIYIHTDQIQEVYGTLLAENTLGAYHDHFPIYHLDLDADGDTNSFVKSTLQTTWVSDNRSPRKSYWTVVSKTAQMESDSGIRFQGGKPRGLPYDPLVKDPSVEDYMRIRAEEMTTYQFGAAGIREIENKDIVLWYTFGFHHVPYQEDFPIMPTTVSRGFELRPANFFKHNPVLKIQTLQDVKQPYCSTSMIQWIVCSVLSLRLSNSLVSI</sequence>
<dbReference type="PANTHER" id="PTHR10638:SF71">
    <property type="entry name" value="AMINE OXIDASE"/>
    <property type="match status" value="1"/>
</dbReference>
<dbReference type="PROSITE" id="PS01165">
    <property type="entry name" value="COPPER_AMINE_OXID_2"/>
    <property type="match status" value="1"/>
</dbReference>
<comment type="similarity">
    <text evidence="1">Belongs to the copper/topaquinone oxidase family.</text>
</comment>
<dbReference type="AlphaFoldDB" id="A0A7J0GTE4"/>